<reference evidence="4 5" key="1">
    <citation type="submission" date="2021-06" db="EMBL/GenBank/DDBJ databases">
        <authorList>
            <person name="Kallberg Y."/>
            <person name="Tangrot J."/>
            <person name="Rosling A."/>
        </authorList>
    </citation>
    <scope>NUCLEOTIDE SEQUENCE [LARGE SCALE GENOMIC DNA]</scope>
    <source>
        <strain evidence="4 5">120-4 pot B 10/14</strain>
    </source>
</reference>
<dbReference type="InterPro" id="IPR021109">
    <property type="entry name" value="Peptidase_aspartic_dom_sf"/>
</dbReference>
<feature type="transmembrane region" description="Helical" evidence="2">
    <location>
        <begin position="12"/>
        <end position="31"/>
    </location>
</feature>
<accession>A0ABN7UM64</accession>
<dbReference type="CDD" id="cd05471">
    <property type="entry name" value="pepsin_like"/>
    <property type="match status" value="1"/>
</dbReference>
<dbReference type="PANTHER" id="PTHR47966:SF6">
    <property type="entry name" value="PEPTIDASE A1 DOMAIN-CONTAINING PROTEIN"/>
    <property type="match status" value="1"/>
</dbReference>
<protein>
    <submittedName>
        <fullName evidence="4">21237_t:CDS:1</fullName>
    </submittedName>
</protein>
<evidence type="ECO:0000259" key="3">
    <source>
        <dbReference type="PROSITE" id="PS51767"/>
    </source>
</evidence>
<dbReference type="PRINTS" id="PR00792">
    <property type="entry name" value="PEPSIN"/>
</dbReference>
<dbReference type="Proteomes" id="UP000789901">
    <property type="component" value="Unassembled WGS sequence"/>
</dbReference>
<keyword evidence="5" id="KW-1185">Reference proteome</keyword>
<gene>
    <name evidence="4" type="ORF">GMARGA_LOCUS8333</name>
</gene>
<evidence type="ECO:0000313" key="4">
    <source>
        <dbReference type="EMBL" id="CAG8631059.1"/>
    </source>
</evidence>
<dbReference type="PROSITE" id="PS51767">
    <property type="entry name" value="PEPTIDASE_A1"/>
    <property type="match status" value="1"/>
</dbReference>
<comment type="similarity">
    <text evidence="1">Belongs to the peptidase A1 family.</text>
</comment>
<proteinExistence type="inferred from homology"/>
<dbReference type="InterPro" id="IPR034164">
    <property type="entry name" value="Pepsin-like_dom"/>
</dbReference>
<name>A0ABN7UM64_GIGMA</name>
<keyword evidence="2" id="KW-0472">Membrane</keyword>
<evidence type="ECO:0000256" key="1">
    <source>
        <dbReference type="ARBA" id="ARBA00007447"/>
    </source>
</evidence>
<dbReference type="Pfam" id="PF00026">
    <property type="entry name" value="Asp"/>
    <property type="match status" value="1"/>
</dbReference>
<dbReference type="InterPro" id="IPR001461">
    <property type="entry name" value="Aspartic_peptidase_A1"/>
</dbReference>
<keyword evidence="2" id="KW-1133">Transmembrane helix</keyword>
<keyword evidence="2" id="KW-0812">Transmembrane</keyword>
<dbReference type="Gene3D" id="2.40.70.10">
    <property type="entry name" value="Acid Proteases"/>
    <property type="match status" value="2"/>
</dbReference>
<dbReference type="EMBL" id="CAJVQB010004261">
    <property type="protein sequence ID" value="CAG8631059.1"/>
    <property type="molecule type" value="Genomic_DNA"/>
</dbReference>
<evidence type="ECO:0000256" key="2">
    <source>
        <dbReference type="SAM" id="Phobius"/>
    </source>
</evidence>
<feature type="domain" description="Peptidase A1" evidence="3">
    <location>
        <begin position="108"/>
        <end position="412"/>
    </location>
</feature>
<sequence>MAIFLFKLYISRLKLYLFLLIIFTIFLIYTLKIQFNYINAPIYNNIVQHWKKDIPISIPITTPITTLTTTPTTTSNTINTIPTPTFTTTPIATPLTINLTFKQSLMQWSFPIQYGTPPQSFNTLIDTTYNLLWVVSELCMSPFGNACKNSTNFFNTSLSNTISGHYKRFKISYINESEIDAIWAYDTITMNNQIFVQMLFGIPKDIKVNDNISIPDTTTGLIGLMPYQNNQIVGLALSSNSGVVGNGGSITFGGIDSRYIIGNNESNIVYQPLPQLSPKNEQFMFNVTNIYMNDMPINISGLVWLNSEIQTIQLDDKSAGIVVNRIPGGNYSSRDALIDCNFTFSFDISFEIANHKWRLPLNTMIKDVKNGTSQCESIITGGANSGFWIFGSAFIKSFYMVFDQSQSRFGIASRSDIDYGPLPQARIAIELPWFLTLPYLATCLKITDQLGRSQVFSIDDDDNDEFFQLSDSYLSQESFTYSIDFYYNLLNNTGNCTDGLRLIYTPSLKANVATGLWKINLFDYSTLLRLQVPIGVKCFVILALFDQTIFYEILSIMVPKAVVKDEYIIVPLFVIYLGGKYTFVAFDNFDDNSGNCTGNVITSNSSLYPIITDDLWTIHFN</sequence>
<dbReference type="InterPro" id="IPR033121">
    <property type="entry name" value="PEPTIDASE_A1"/>
</dbReference>
<comment type="caution">
    <text evidence="4">The sequence shown here is derived from an EMBL/GenBank/DDBJ whole genome shotgun (WGS) entry which is preliminary data.</text>
</comment>
<dbReference type="SUPFAM" id="SSF50630">
    <property type="entry name" value="Acid proteases"/>
    <property type="match status" value="1"/>
</dbReference>
<evidence type="ECO:0000313" key="5">
    <source>
        <dbReference type="Proteomes" id="UP000789901"/>
    </source>
</evidence>
<dbReference type="PANTHER" id="PTHR47966">
    <property type="entry name" value="BETA-SITE APP-CLEAVING ENZYME, ISOFORM A-RELATED"/>
    <property type="match status" value="1"/>
</dbReference>
<organism evidence="4 5">
    <name type="scientific">Gigaspora margarita</name>
    <dbReference type="NCBI Taxonomy" id="4874"/>
    <lineage>
        <taxon>Eukaryota</taxon>
        <taxon>Fungi</taxon>
        <taxon>Fungi incertae sedis</taxon>
        <taxon>Mucoromycota</taxon>
        <taxon>Glomeromycotina</taxon>
        <taxon>Glomeromycetes</taxon>
        <taxon>Diversisporales</taxon>
        <taxon>Gigasporaceae</taxon>
        <taxon>Gigaspora</taxon>
    </lineage>
</organism>